<dbReference type="EMBL" id="BAAAZI010000006">
    <property type="protein sequence ID" value="GAA4137958.1"/>
    <property type="molecule type" value="Genomic_DNA"/>
</dbReference>
<comment type="caution">
    <text evidence="1">The sequence shown here is derived from an EMBL/GenBank/DDBJ whole genome shotgun (WGS) entry which is preliminary data.</text>
</comment>
<evidence type="ECO:0008006" key="3">
    <source>
        <dbReference type="Google" id="ProtNLM"/>
    </source>
</evidence>
<evidence type="ECO:0000313" key="1">
    <source>
        <dbReference type="EMBL" id="GAA4137958.1"/>
    </source>
</evidence>
<organism evidence="1 2">
    <name type="scientific">Sphingobacterium kyonggiense</name>
    <dbReference type="NCBI Taxonomy" id="714075"/>
    <lineage>
        <taxon>Bacteria</taxon>
        <taxon>Pseudomonadati</taxon>
        <taxon>Bacteroidota</taxon>
        <taxon>Sphingobacteriia</taxon>
        <taxon>Sphingobacteriales</taxon>
        <taxon>Sphingobacteriaceae</taxon>
        <taxon>Sphingobacterium</taxon>
    </lineage>
</organism>
<proteinExistence type="predicted"/>
<dbReference type="Proteomes" id="UP001500101">
    <property type="component" value="Unassembled WGS sequence"/>
</dbReference>
<sequence length="130" mass="15079">MDAIKYKFVELTLRNEAKRFKRNQGIAISEVLNKKSGNLLNNRKFLVKGSGANLTLNVEVPAYNRFLDIRNRYKKNHRGQSKRSKGKGLRIYNRFAMGHFFGIGQRLQYGLTQETIDIIKAKWKGEFQNG</sequence>
<evidence type="ECO:0000313" key="2">
    <source>
        <dbReference type="Proteomes" id="UP001500101"/>
    </source>
</evidence>
<protein>
    <recommendedName>
        <fullName evidence="3">HK97 gp10 family phage protein</fullName>
    </recommendedName>
</protein>
<accession>A0ABP7YLH9</accession>
<reference evidence="2" key="1">
    <citation type="journal article" date="2019" name="Int. J. Syst. Evol. Microbiol.">
        <title>The Global Catalogue of Microorganisms (GCM) 10K type strain sequencing project: providing services to taxonomists for standard genome sequencing and annotation.</title>
        <authorList>
            <consortium name="The Broad Institute Genomics Platform"/>
            <consortium name="The Broad Institute Genome Sequencing Center for Infectious Disease"/>
            <person name="Wu L."/>
            <person name="Ma J."/>
        </authorList>
    </citation>
    <scope>NUCLEOTIDE SEQUENCE [LARGE SCALE GENOMIC DNA]</scope>
    <source>
        <strain evidence="2">JCM 16704</strain>
    </source>
</reference>
<keyword evidence="2" id="KW-1185">Reference proteome</keyword>
<dbReference type="RefSeq" id="WP_344673964.1">
    <property type="nucleotide sequence ID" value="NZ_BAAAZI010000006.1"/>
</dbReference>
<name>A0ABP7YLH9_9SPHI</name>
<gene>
    <name evidence="1" type="ORF">GCM10022216_14580</name>
</gene>